<reference evidence="1 2" key="1">
    <citation type="journal article" date="2008" name="Nature">
        <title>The genome of Laccaria bicolor provides insights into mycorrhizal symbiosis.</title>
        <authorList>
            <person name="Martin F."/>
            <person name="Aerts A."/>
            <person name="Ahren D."/>
            <person name="Brun A."/>
            <person name="Danchin E.G.J."/>
            <person name="Duchaussoy F."/>
            <person name="Gibon J."/>
            <person name="Kohler A."/>
            <person name="Lindquist E."/>
            <person name="Pereda V."/>
            <person name="Salamov A."/>
            <person name="Shapiro H.J."/>
            <person name="Wuyts J."/>
            <person name="Blaudez D."/>
            <person name="Buee M."/>
            <person name="Brokstein P."/>
            <person name="Canbaeck B."/>
            <person name="Cohen D."/>
            <person name="Courty P.E."/>
            <person name="Coutinho P.M."/>
            <person name="Delaruelle C."/>
            <person name="Detter J.C."/>
            <person name="Deveau A."/>
            <person name="DiFazio S."/>
            <person name="Duplessis S."/>
            <person name="Fraissinet-Tachet L."/>
            <person name="Lucic E."/>
            <person name="Frey-Klett P."/>
            <person name="Fourrey C."/>
            <person name="Feussner I."/>
            <person name="Gay G."/>
            <person name="Grimwood J."/>
            <person name="Hoegger P.J."/>
            <person name="Jain P."/>
            <person name="Kilaru S."/>
            <person name="Labbe J."/>
            <person name="Lin Y.C."/>
            <person name="Legue V."/>
            <person name="Le Tacon F."/>
            <person name="Marmeisse R."/>
            <person name="Melayah D."/>
            <person name="Montanini B."/>
            <person name="Muratet M."/>
            <person name="Nehls U."/>
            <person name="Niculita-Hirzel H."/>
            <person name="Oudot-Le Secq M.P."/>
            <person name="Peter M."/>
            <person name="Quesneville H."/>
            <person name="Rajashekar B."/>
            <person name="Reich M."/>
            <person name="Rouhier N."/>
            <person name="Schmutz J."/>
            <person name="Yin T."/>
            <person name="Chalot M."/>
            <person name="Henrissat B."/>
            <person name="Kuees U."/>
            <person name="Lucas S."/>
            <person name="Van de Peer Y."/>
            <person name="Podila G.K."/>
            <person name="Polle A."/>
            <person name="Pukkila P.J."/>
            <person name="Richardson P.M."/>
            <person name="Rouze P."/>
            <person name="Sanders I.R."/>
            <person name="Stajich J.E."/>
            <person name="Tunlid A."/>
            <person name="Tuskan G."/>
            <person name="Grigoriev I.V."/>
        </authorList>
    </citation>
    <scope>NUCLEOTIDE SEQUENCE [LARGE SCALE GENOMIC DNA]</scope>
    <source>
        <strain evidence="2">S238N-H82 / ATCC MYA-4686</strain>
    </source>
</reference>
<dbReference type="InterPro" id="IPR036047">
    <property type="entry name" value="F-box-like_dom_sf"/>
</dbReference>
<accession>B0D4B7</accession>
<evidence type="ECO:0000313" key="1">
    <source>
        <dbReference type="EMBL" id="EDR10305.1"/>
    </source>
</evidence>
<dbReference type="PANTHER" id="PTHR38926:SF5">
    <property type="entry name" value="F-BOX AND LEUCINE-RICH REPEAT PROTEIN 6"/>
    <property type="match status" value="1"/>
</dbReference>
<dbReference type="AlphaFoldDB" id="B0D4B7"/>
<dbReference type="PANTHER" id="PTHR38926">
    <property type="entry name" value="F-BOX DOMAIN CONTAINING PROTEIN, EXPRESSED"/>
    <property type="match status" value="1"/>
</dbReference>
<dbReference type="InParanoid" id="B0D4B7"/>
<dbReference type="Proteomes" id="UP000001194">
    <property type="component" value="Unassembled WGS sequence"/>
</dbReference>
<keyword evidence="2" id="KW-1185">Reference proteome</keyword>
<sequence>MAPSQAPDQIAQTIHHEGISDSSKSFFSRREATLANDLPRELLVYIFETAQNIPSKCLSRHFPFILGSVSQYWRQVVFTEPKLWSHVDISYPRNLNALQVYLDRSKPYPIDLHLFYDNALSDDVIFVDEEVTQLTDILQPHYSRCRSIKFLATCAEHPAEMEMMKILGSMSNSRYPVLKRFLVQLPEIGNRVRPTALGHDAPNLTSVSLRGLGLSYCRPPINAVTELHLAVENDRIDGDDFFGMLQACAKSLITLCVYDDLISEWPAESHSIAMPSLRHLRIFGDMVEVSSLEELTVVPIIWQHLSRLYSEDPNNSKFPALKSLTLASAHAEAMALGLMSASACFPGIGLLILPNYYKQSSRLSFLMADVSLCALAYIIRGFLIGIKNESNGLAEGPVNGSGGGSLENTMPRRIIQGTLIFSGYCYYLWLTHIDLVTASDLDFENHTTMAWVFITQPQPRRPSRPQASLIIPRSVSIIAMADLMSTNDFGVTGNSNLADFSDVQKATLADELPSEILIDIFEMAQNAFLPSEEHLLWRFPLVLGMVSRYWRQVAYGAPMLWSNVDISHYRDLDGLQVYLSRSKDLPIDLHFTYEHMGEIYIERLIGILRLHYPRCRSIRLGFETPHKLLHWGIMSILDSLREGRYPILQRFHVEGFDSGGEFLEPRATVADALNLTNVRLRGLGLIYCRPPLTAATELHLAISSSRSKIPYTYFYGMLGSCQALITLCVYDDLVFTWPTAANLRTAHDMPSLRYLRIFGNMLGVSELLLSISAPYLKELTIAPFDVSDLDLLLAGASRNTPRFPALKSLTLAPICADAMKLSLANTCFPGIKLLVLPNYYKESFTESFNIGGLDPSEQLWPELDGLAVRDIDEGQDQVVLYEFIEFRQSLGVPLGTLYLDSSSMPRMTRMDWLKDRLSVVEADPWKIQCQNAFYSDEEDRFLGEEE</sequence>
<dbReference type="EMBL" id="DS547097">
    <property type="protein sequence ID" value="EDR10305.1"/>
    <property type="molecule type" value="Genomic_DNA"/>
</dbReference>
<gene>
    <name evidence="1" type="ORF">LACBIDRAFT_325252</name>
</gene>
<dbReference type="KEGG" id="lbc:LACBIDRAFT_325252"/>
<organism evidence="2">
    <name type="scientific">Laccaria bicolor (strain S238N-H82 / ATCC MYA-4686)</name>
    <name type="common">Bicoloured deceiver</name>
    <name type="synonym">Laccaria laccata var. bicolor</name>
    <dbReference type="NCBI Taxonomy" id="486041"/>
    <lineage>
        <taxon>Eukaryota</taxon>
        <taxon>Fungi</taxon>
        <taxon>Dikarya</taxon>
        <taxon>Basidiomycota</taxon>
        <taxon>Agaricomycotina</taxon>
        <taxon>Agaricomycetes</taxon>
        <taxon>Agaricomycetidae</taxon>
        <taxon>Agaricales</taxon>
        <taxon>Agaricineae</taxon>
        <taxon>Hydnangiaceae</taxon>
        <taxon>Laccaria</taxon>
    </lineage>
</organism>
<proteinExistence type="predicted"/>
<dbReference type="OrthoDB" id="3047947at2759"/>
<dbReference type="HOGENOM" id="CLU_290191_0_0_1"/>
<dbReference type="SUPFAM" id="SSF81383">
    <property type="entry name" value="F-box domain"/>
    <property type="match status" value="1"/>
</dbReference>
<protein>
    <submittedName>
        <fullName evidence="1">Predicted protein</fullName>
    </submittedName>
</protein>
<evidence type="ECO:0000313" key="2">
    <source>
        <dbReference type="Proteomes" id="UP000001194"/>
    </source>
</evidence>
<dbReference type="GeneID" id="6074348"/>
<dbReference type="RefSeq" id="XP_001878755.1">
    <property type="nucleotide sequence ID" value="XM_001878720.1"/>
</dbReference>
<name>B0D4B7_LACBS</name>